<evidence type="ECO:0000256" key="6">
    <source>
        <dbReference type="ARBA" id="ARBA00022692"/>
    </source>
</evidence>
<evidence type="ECO:0000256" key="9">
    <source>
        <dbReference type="ARBA" id="ARBA00022840"/>
    </source>
</evidence>
<dbReference type="Gene3D" id="1.10.287.130">
    <property type="match status" value="1"/>
</dbReference>
<dbReference type="GO" id="GO:0005886">
    <property type="term" value="C:plasma membrane"/>
    <property type="evidence" value="ECO:0007669"/>
    <property type="project" value="TreeGrafter"/>
</dbReference>
<dbReference type="PRINTS" id="PR00344">
    <property type="entry name" value="BCTRLSENSOR"/>
</dbReference>
<dbReference type="PROSITE" id="PS50109">
    <property type="entry name" value="HIS_KIN"/>
    <property type="match status" value="1"/>
</dbReference>
<keyword evidence="11" id="KW-0472">Membrane</keyword>
<dbReference type="Pfam" id="PF00497">
    <property type="entry name" value="SBP_bac_3"/>
    <property type="match status" value="1"/>
</dbReference>
<dbReference type="Pfam" id="PF00072">
    <property type="entry name" value="Response_reg"/>
    <property type="match status" value="1"/>
</dbReference>
<dbReference type="CDD" id="cd00082">
    <property type="entry name" value="HisKA"/>
    <property type="match status" value="1"/>
</dbReference>
<dbReference type="CDD" id="cd00130">
    <property type="entry name" value="PAS"/>
    <property type="match status" value="1"/>
</dbReference>
<dbReference type="NCBIfam" id="TIGR00229">
    <property type="entry name" value="sensory_box"/>
    <property type="match status" value="1"/>
</dbReference>
<gene>
    <name evidence="17" type="ORF">KI809_10460</name>
</gene>
<reference evidence="17 18" key="1">
    <citation type="submission" date="2021-05" db="EMBL/GenBank/DDBJ databases">
        <title>The draft genome of Geobacter pelophilus DSM 12255.</title>
        <authorList>
            <person name="Xu Z."/>
            <person name="Masuda Y."/>
            <person name="Itoh H."/>
            <person name="Senoo K."/>
        </authorList>
    </citation>
    <scope>NUCLEOTIDE SEQUENCE [LARGE SCALE GENOMIC DNA]</scope>
    <source>
        <strain evidence="17 18">DSM 12255</strain>
    </source>
</reference>
<feature type="domain" description="Response regulatory" evidence="14">
    <location>
        <begin position="708"/>
        <end position="824"/>
    </location>
</feature>
<comment type="caution">
    <text evidence="17">The sequence shown here is derived from an EMBL/GenBank/DDBJ whole genome shotgun (WGS) entry which is preliminary data.</text>
</comment>
<dbReference type="InterPro" id="IPR000014">
    <property type="entry name" value="PAS"/>
</dbReference>
<dbReference type="SMART" id="SM00388">
    <property type="entry name" value="HisKA"/>
    <property type="match status" value="1"/>
</dbReference>
<feature type="domain" description="PAS" evidence="15">
    <location>
        <begin position="304"/>
        <end position="374"/>
    </location>
</feature>
<dbReference type="SUPFAM" id="SSF47384">
    <property type="entry name" value="Homodimeric domain of signal transducing histidine kinase"/>
    <property type="match status" value="1"/>
</dbReference>
<dbReference type="PROSITE" id="PS50110">
    <property type="entry name" value="RESPONSE_REGULATORY"/>
    <property type="match status" value="1"/>
</dbReference>
<evidence type="ECO:0000256" key="10">
    <source>
        <dbReference type="ARBA" id="ARBA00022989"/>
    </source>
</evidence>
<evidence type="ECO:0000256" key="2">
    <source>
        <dbReference type="ARBA" id="ARBA00004370"/>
    </source>
</evidence>
<dbReference type="Pfam" id="PF08448">
    <property type="entry name" value="PAS_4"/>
    <property type="match status" value="1"/>
</dbReference>
<dbReference type="SMART" id="SM00448">
    <property type="entry name" value="REC"/>
    <property type="match status" value="1"/>
</dbReference>
<dbReference type="InterPro" id="IPR005467">
    <property type="entry name" value="His_kinase_dom"/>
</dbReference>
<evidence type="ECO:0000313" key="17">
    <source>
        <dbReference type="EMBL" id="MBT0664721.1"/>
    </source>
</evidence>
<dbReference type="PANTHER" id="PTHR43047:SF72">
    <property type="entry name" value="OSMOSENSING HISTIDINE PROTEIN KINASE SLN1"/>
    <property type="match status" value="1"/>
</dbReference>
<dbReference type="InterPro" id="IPR035965">
    <property type="entry name" value="PAS-like_dom_sf"/>
</dbReference>
<dbReference type="PANTHER" id="PTHR43047">
    <property type="entry name" value="TWO-COMPONENT HISTIDINE PROTEIN KINASE"/>
    <property type="match status" value="1"/>
</dbReference>
<dbReference type="SUPFAM" id="SSF52172">
    <property type="entry name" value="CheY-like"/>
    <property type="match status" value="1"/>
</dbReference>
<dbReference type="InterPro" id="IPR001789">
    <property type="entry name" value="Sig_transdc_resp-reg_receiver"/>
</dbReference>
<accession>A0AAW4LC12</accession>
<evidence type="ECO:0000256" key="5">
    <source>
        <dbReference type="ARBA" id="ARBA00022679"/>
    </source>
</evidence>
<keyword evidence="7" id="KW-0547">Nucleotide-binding</keyword>
<dbReference type="Gene3D" id="3.30.450.20">
    <property type="entry name" value="PAS domain"/>
    <property type="match status" value="1"/>
</dbReference>
<keyword evidence="6" id="KW-0812">Transmembrane</keyword>
<dbReference type="SUPFAM" id="SSF55874">
    <property type="entry name" value="ATPase domain of HSP90 chaperone/DNA topoisomerase II/histidine kinase"/>
    <property type="match status" value="1"/>
</dbReference>
<evidence type="ECO:0000256" key="8">
    <source>
        <dbReference type="ARBA" id="ARBA00022777"/>
    </source>
</evidence>
<keyword evidence="5" id="KW-0808">Transferase</keyword>
<dbReference type="EC" id="2.7.13.3" evidence="3"/>
<dbReference type="InterPro" id="IPR013656">
    <property type="entry name" value="PAS_4"/>
</dbReference>
<dbReference type="FunFam" id="1.10.287.130:FF:000004">
    <property type="entry name" value="Ethylene receptor 1"/>
    <property type="match status" value="1"/>
</dbReference>
<dbReference type="Gene3D" id="3.30.565.10">
    <property type="entry name" value="Histidine kinase-like ATPase, C-terminal domain"/>
    <property type="match status" value="1"/>
</dbReference>
<evidence type="ECO:0000313" key="18">
    <source>
        <dbReference type="Proteomes" id="UP000811899"/>
    </source>
</evidence>
<dbReference type="InterPro" id="IPR000700">
    <property type="entry name" value="PAS-assoc_C"/>
</dbReference>
<evidence type="ECO:0000259" key="14">
    <source>
        <dbReference type="PROSITE" id="PS50110"/>
    </source>
</evidence>
<dbReference type="EMBL" id="JAHCVJ010000003">
    <property type="protein sequence ID" value="MBT0664721.1"/>
    <property type="molecule type" value="Genomic_DNA"/>
</dbReference>
<sequence>MTDKSPCLFGIFWLLLFIVACPVGYAFAETVPRSISVVMDDNYPPFSFRDSSAQPQGILIDQWRLWEKKTGVAVKICPMDWGKAVSGMKSGEFDVIDTIFKTEERSQWLDFTKPYAKIEVSIFFDKHISGITDAASLKGFSVADKRGDAMISILKQSGVDNLLLFDSFEEIIRTAKERKVSVFVMGTPPALYFLNKHGIVDRFKQSAPLHTGYFHRGVKKGNSDLLSLVESGFARISPDELKRIETRWYGAKPFDSNSLRQLFGIAGGLVLLLIILSAWNYTLRKTVSLKTAELNKSLETQRANASFLNTLMNTMPDLVWLKNADGIYLSCNRMFERFFGASAADIVGKTDYDFVDRELADSFREHDRKAMLTEGPSSNEEWITFADDGHNALLETIKTPMYDAEGKLVGVLGVGRDITERKMVEEELRRHREHLEFMVEERTSELLLARDAANAASQAKSMFLANMSHEIRTPMNAVLGFAQLLETDPSLSPEGHNKVATIMKSGEHLLSIINDILEMSSIESGRVEIRNQPLYLAGLLEDLAGMFRLKAEEKRLSFGLDLADNLPRYVVADSGKLRQIMINLLGNAVKFTEFGSIVLRAAPAGTDRILLEVCDTGSSISSEEQAKLFRPFERVKSGEQAAGGTGLGLAISREYARLMGGDITLESSAGQGNCFRFVFSAPLTAEAPTVHDISHRVARLAPGQGEVRVLVVDDLDTNRQLLRELLELIGFTVDEAANGLEAIAKAQARPPRVILMDQVMPDMDGMEATRILRNNFGRESLAIIGITANAFKESQQQFFDAGINGFVAKPFRAQELYNVLARHAGVQFEFEEKGSKATEVAATKPPTLENMSAEWLQSFSEALNRKNITRIRRLGEQAREANPVLSAWILERAGLYDLEALKKLGIAN</sequence>
<evidence type="ECO:0000256" key="7">
    <source>
        <dbReference type="ARBA" id="ARBA00022741"/>
    </source>
</evidence>
<dbReference type="PROSITE" id="PS50112">
    <property type="entry name" value="PAS"/>
    <property type="match status" value="1"/>
</dbReference>
<dbReference type="Pfam" id="PF02518">
    <property type="entry name" value="HATPase_c"/>
    <property type="match status" value="1"/>
</dbReference>
<evidence type="ECO:0000259" key="13">
    <source>
        <dbReference type="PROSITE" id="PS50109"/>
    </source>
</evidence>
<proteinExistence type="predicted"/>
<dbReference type="SUPFAM" id="SSF53850">
    <property type="entry name" value="Periplasmic binding protein-like II"/>
    <property type="match status" value="1"/>
</dbReference>
<dbReference type="InterPro" id="IPR003661">
    <property type="entry name" value="HisK_dim/P_dom"/>
</dbReference>
<dbReference type="SMART" id="SM00387">
    <property type="entry name" value="HATPase_c"/>
    <property type="match status" value="1"/>
</dbReference>
<dbReference type="InterPro" id="IPR036890">
    <property type="entry name" value="HATPase_C_sf"/>
</dbReference>
<comment type="subcellular location">
    <subcellularLocation>
        <location evidence="2">Membrane</location>
    </subcellularLocation>
</comment>
<evidence type="ECO:0000256" key="3">
    <source>
        <dbReference type="ARBA" id="ARBA00012438"/>
    </source>
</evidence>
<dbReference type="GO" id="GO:0009927">
    <property type="term" value="F:histidine phosphotransfer kinase activity"/>
    <property type="evidence" value="ECO:0007669"/>
    <property type="project" value="TreeGrafter"/>
</dbReference>
<dbReference type="PROSITE" id="PS51257">
    <property type="entry name" value="PROKAR_LIPOPROTEIN"/>
    <property type="match status" value="1"/>
</dbReference>
<dbReference type="Proteomes" id="UP000811899">
    <property type="component" value="Unassembled WGS sequence"/>
</dbReference>
<keyword evidence="18" id="KW-1185">Reference proteome</keyword>
<evidence type="ECO:0000259" key="16">
    <source>
        <dbReference type="PROSITE" id="PS50113"/>
    </source>
</evidence>
<dbReference type="InterPro" id="IPR011006">
    <property type="entry name" value="CheY-like_superfamily"/>
</dbReference>
<dbReference type="InterPro" id="IPR004358">
    <property type="entry name" value="Sig_transdc_His_kin-like_C"/>
</dbReference>
<evidence type="ECO:0000256" key="4">
    <source>
        <dbReference type="ARBA" id="ARBA00022553"/>
    </source>
</evidence>
<dbReference type="InterPro" id="IPR003594">
    <property type="entry name" value="HATPase_dom"/>
</dbReference>
<evidence type="ECO:0000256" key="11">
    <source>
        <dbReference type="ARBA" id="ARBA00023136"/>
    </source>
</evidence>
<dbReference type="SMART" id="SM00062">
    <property type="entry name" value="PBPb"/>
    <property type="match status" value="1"/>
</dbReference>
<name>A0AAW4LC12_9BACT</name>
<dbReference type="Pfam" id="PF00512">
    <property type="entry name" value="HisKA"/>
    <property type="match status" value="1"/>
</dbReference>
<feature type="modified residue" description="4-aspartylphosphate" evidence="12">
    <location>
        <position position="757"/>
    </location>
</feature>
<dbReference type="InterPro" id="IPR036097">
    <property type="entry name" value="HisK_dim/P_sf"/>
</dbReference>
<keyword evidence="9" id="KW-0067">ATP-binding</keyword>
<dbReference type="Gene3D" id="3.40.50.2300">
    <property type="match status" value="1"/>
</dbReference>
<dbReference type="CDD" id="cd13706">
    <property type="entry name" value="PBP2_HisK_like_1"/>
    <property type="match status" value="1"/>
</dbReference>
<dbReference type="CDD" id="cd16922">
    <property type="entry name" value="HATPase_EvgS-ArcB-TorS-like"/>
    <property type="match status" value="1"/>
</dbReference>
<dbReference type="AlphaFoldDB" id="A0AAW4LC12"/>
<dbReference type="GO" id="GO:0005524">
    <property type="term" value="F:ATP binding"/>
    <property type="evidence" value="ECO:0007669"/>
    <property type="project" value="UniProtKB-KW"/>
</dbReference>
<protein>
    <recommendedName>
        <fullName evidence="3">histidine kinase</fullName>
        <ecNumber evidence="3">2.7.13.3</ecNumber>
    </recommendedName>
</protein>
<dbReference type="GO" id="GO:0000155">
    <property type="term" value="F:phosphorelay sensor kinase activity"/>
    <property type="evidence" value="ECO:0007669"/>
    <property type="project" value="InterPro"/>
</dbReference>
<organism evidence="17 18">
    <name type="scientific">Geoanaerobacter pelophilus</name>
    <dbReference type="NCBI Taxonomy" id="60036"/>
    <lineage>
        <taxon>Bacteria</taxon>
        <taxon>Pseudomonadati</taxon>
        <taxon>Thermodesulfobacteriota</taxon>
        <taxon>Desulfuromonadia</taxon>
        <taxon>Geobacterales</taxon>
        <taxon>Geobacteraceae</taxon>
        <taxon>Geoanaerobacter</taxon>
    </lineage>
</organism>
<keyword evidence="4 12" id="KW-0597">Phosphoprotein</keyword>
<dbReference type="PROSITE" id="PS50113">
    <property type="entry name" value="PAC"/>
    <property type="match status" value="1"/>
</dbReference>
<comment type="catalytic activity">
    <reaction evidence="1">
        <text>ATP + protein L-histidine = ADP + protein N-phospho-L-histidine.</text>
        <dbReference type="EC" id="2.7.13.3"/>
    </reaction>
</comment>
<feature type="domain" description="Histidine kinase" evidence="13">
    <location>
        <begin position="466"/>
        <end position="683"/>
    </location>
</feature>
<dbReference type="InterPro" id="IPR001638">
    <property type="entry name" value="Solute-binding_3/MltF_N"/>
</dbReference>
<dbReference type="RefSeq" id="WP_214171473.1">
    <property type="nucleotide sequence ID" value="NZ_JAHCVJ010000003.1"/>
</dbReference>
<dbReference type="Gene3D" id="3.40.190.10">
    <property type="entry name" value="Periplasmic binding protein-like II"/>
    <property type="match status" value="2"/>
</dbReference>
<keyword evidence="8" id="KW-0418">Kinase</keyword>
<feature type="domain" description="PAC" evidence="16">
    <location>
        <begin position="378"/>
        <end position="430"/>
    </location>
</feature>
<evidence type="ECO:0000256" key="12">
    <source>
        <dbReference type="PROSITE-ProRule" id="PRU00169"/>
    </source>
</evidence>
<evidence type="ECO:0000259" key="15">
    <source>
        <dbReference type="PROSITE" id="PS50112"/>
    </source>
</evidence>
<dbReference type="SMART" id="SM00091">
    <property type="entry name" value="PAS"/>
    <property type="match status" value="1"/>
</dbReference>
<dbReference type="CDD" id="cd17546">
    <property type="entry name" value="REC_hyHK_CKI1_RcsC-like"/>
    <property type="match status" value="1"/>
</dbReference>
<evidence type="ECO:0000256" key="1">
    <source>
        <dbReference type="ARBA" id="ARBA00000085"/>
    </source>
</evidence>
<dbReference type="SUPFAM" id="SSF55785">
    <property type="entry name" value="PYP-like sensor domain (PAS domain)"/>
    <property type="match status" value="1"/>
</dbReference>
<keyword evidence="10" id="KW-1133">Transmembrane helix</keyword>